<feature type="region of interest" description="Disordered" evidence="1">
    <location>
        <begin position="112"/>
        <end position="145"/>
    </location>
</feature>
<dbReference type="AlphaFoldDB" id="A0ABD5TZ12"/>
<feature type="region of interest" description="Disordered" evidence="1">
    <location>
        <begin position="1"/>
        <end position="20"/>
    </location>
</feature>
<organism evidence="3 4">
    <name type="scientific">Halopelagius fulvigenes</name>
    <dbReference type="NCBI Taxonomy" id="1198324"/>
    <lineage>
        <taxon>Archaea</taxon>
        <taxon>Methanobacteriati</taxon>
        <taxon>Methanobacteriota</taxon>
        <taxon>Stenosarchaea group</taxon>
        <taxon>Halobacteria</taxon>
        <taxon>Halobacteriales</taxon>
        <taxon>Haloferacaceae</taxon>
    </lineage>
</organism>
<keyword evidence="2" id="KW-0472">Membrane</keyword>
<keyword evidence="4" id="KW-1185">Reference proteome</keyword>
<proteinExistence type="predicted"/>
<comment type="caution">
    <text evidence="3">The sequence shown here is derived from an EMBL/GenBank/DDBJ whole genome shotgun (WGS) entry which is preliminary data.</text>
</comment>
<feature type="transmembrane region" description="Helical" evidence="2">
    <location>
        <begin position="190"/>
        <end position="213"/>
    </location>
</feature>
<name>A0ABD5TZ12_9EURY</name>
<evidence type="ECO:0000256" key="1">
    <source>
        <dbReference type="SAM" id="MobiDB-lite"/>
    </source>
</evidence>
<dbReference type="RefSeq" id="WP_379696067.1">
    <property type="nucleotide sequence ID" value="NZ_JBHSXH010000015.1"/>
</dbReference>
<keyword evidence="2" id="KW-1133">Transmembrane helix</keyword>
<dbReference type="Proteomes" id="UP001596408">
    <property type="component" value="Unassembled WGS sequence"/>
</dbReference>
<evidence type="ECO:0000313" key="4">
    <source>
        <dbReference type="Proteomes" id="UP001596408"/>
    </source>
</evidence>
<sequence length="232" mass="24787">MSDSNDDDDENTFGPFISPDMLESMQKALGPVTEASLNAAETYQPAAERMAKEQEKLEPLRGTLEHVAAVNETAADALAPTHNAMPDLESVFEAAQKLDSVTESHLNAIGDAIGQAGTPTGGASRRRRRSATTTTTAADPFATPTSSTPRVFSSVLGIRANYETGAMLLSWFVDLVCGGSPWKMMVRWGLAALLIFTLGHFVALTTLTTMFALQKMVGWFIEIAEAVGGDSE</sequence>
<accession>A0ABD5TZ12</accession>
<reference evidence="3 4" key="1">
    <citation type="journal article" date="2019" name="Int. J. Syst. Evol. Microbiol.">
        <title>The Global Catalogue of Microorganisms (GCM) 10K type strain sequencing project: providing services to taxonomists for standard genome sequencing and annotation.</title>
        <authorList>
            <consortium name="The Broad Institute Genomics Platform"/>
            <consortium name="The Broad Institute Genome Sequencing Center for Infectious Disease"/>
            <person name="Wu L."/>
            <person name="Ma J."/>
        </authorList>
    </citation>
    <scope>NUCLEOTIDE SEQUENCE [LARGE SCALE GENOMIC DNA]</scope>
    <source>
        <strain evidence="3 4">YIM 94188</strain>
    </source>
</reference>
<dbReference type="EMBL" id="JBHSXH010000015">
    <property type="protein sequence ID" value="MFC6825645.1"/>
    <property type="molecule type" value="Genomic_DNA"/>
</dbReference>
<feature type="compositionally biased region" description="Acidic residues" evidence="1">
    <location>
        <begin position="1"/>
        <end position="11"/>
    </location>
</feature>
<gene>
    <name evidence="3" type="ORF">ACFQEV_11685</name>
</gene>
<evidence type="ECO:0000313" key="3">
    <source>
        <dbReference type="EMBL" id="MFC6825645.1"/>
    </source>
</evidence>
<keyword evidence="2" id="KW-0812">Transmembrane</keyword>
<feature type="compositionally biased region" description="Low complexity" evidence="1">
    <location>
        <begin position="131"/>
        <end position="145"/>
    </location>
</feature>
<evidence type="ECO:0000256" key="2">
    <source>
        <dbReference type="SAM" id="Phobius"/>
    </source>
</evidence>
<protein>
    <submittedName>
        <fullName evidence="3">Uncharacterized protein</fullName>
    </submittedName>
</protein>